<accession>A0AAW2BE72</accession>
<proteinExistence type="predicted"/>
<comment type="caution">
    <text evidence="2">The sequence shown here is derived from an EMBL/GenBank/DDBJ whole genome shotgun (WGS) entry which is preliminary data.</text>
</comment>
<dbReference type="Proteomes" id="UP001459277">
    <property type="component" value="Unassembled WGS sequence"/>
</dbReference>
<reference evidence="2 3" key="1">
    <citation type="submission" date="2024-01" db="EMBL/GenBank/DDBJ databases">
        <title>A telomere-to-telomere, gap-free genome of sweet tea (Lithocarpus litseifolius).</title>
        <authorList>
            <person name="Zhou J."/>
        </authorList>
    </citation>
    <scope>NUCLEOTIDE SEQUENCE [LARGE SCALE GENOMIC DNA]</scope>
    <source>
        <strain evidence="2">Zhou-2022a</strain>
        <tissue evidence="2">Leaf</tissue>
    </source>
</reference>
<organism evidence="2 3">
    <name type="scientific">Lithocarpus litseifolius</name>
    <dbReference type="NCBI Taxonomy" id="425828"/>
    <lineage>
        <taxon>Eukaryota</taxon>
        <taxon>Viridiplantae</taxon>
        <taxon>Streptophyta</taxon>
        <taxon>Embryophyta</taxon>
        <taxon>Tracheophyta</taxon>
        <taxon>Spermatophyta</taxon>
        <taxon>Magnoliopsida</taxon>
        <taxon>eudicotyledons</taxon>
        <taxon>Gunneridae</taxon>
        <taxon>Pentapetalae</taxon>
        <taxon>rosids</taxon>
        <taxon>fabids</taxon>
        <taxon>Fagales</taxon>
        <taxon>Fagaceae</taxon>
        <taxon>Lithocarpus</taxon>
    </lineage>
</organism>
<sequence>MNQDDDDYDEEEMDPEQKRAFGDVVDRRFEELVVVQRSDAGVEVDRENQEDQEESDEVEYGEAFAFEQKELSGVGAAVAGDLATRGVPDGEELGEEGGGTGDPAMVTAELDGEDDLTQQLTMAEMLRRILYLGFSSLGDFMYF</sequence>
<gene>
    <name evidence="2" type="ORF">SO802_033845</name>
</gene>
<keyword evidence="3" id="KW-1185">Reference proteome</keyword>
<feature type="compositionally biased region" description="Acidic residues" evidence="1">
    <location>
        <begin position="1"/>
        <end position="14"/>
    </location>
</feature>
<evidence type="ECO:0000313" key="2">
    <source>
        <dbReference type="EMBL" id="KAK9984320.1"/>
    </source>
</evidence>
<protein>
    <submittedName>
        <fullName evidence="2">Uncharacterized protein</fullName>
    </submittedName>
</protein>
<feature type="compositionally biased region" description="Acidic residues" evidence="1">
    <location>
        <begin position="50"/>
        <end position="59"/>
    </location>
</feature>
<evidence type="ECO:0000256" key="1">
    <source>
        <dbReference type="SAM" id="MobiDB-lite"/>
    </source>
</evidence>
<feature type="region of interest" description="Disordered" evidence="1">
    <location>
        <begin position="1"/>
        <end position="22"/>
    </location>
</feature>
<feature type="region of interest" description="Disordered" evidence="1">
    <location>
        <begin position="40"/>
        <end position="59"/>
    </location>
</feature>
<dbReference type="EMBL" id="JAZDWU010000012">
    <property type="protein sequence ID" value="KAK9984320.1"/>
    <property type="molecule type" value="Genomic_DNA"/>
</dbReference>
<dbReference type="AlphaFoldDB" id="A0AAW2BE72"/>
<feature type="region of interest" description="Disordered" evidence="1">
    <location>
        <begin position="84"/>
        <end position="106"/>
    </location>
</feature>
<name>A0AAW2BE72_9ROSI</name>
<evidence type="ECO:0000313" key="3">
    <source>
        <dbReference type="Proteomes" id="UP001459277"/>
    </source>
</evidence>